<accession>A0A2T0WI56</accession>
<dbReference type="InterPro" id="IPR029058">
    <property type="entry name" value="AB_hydrolase_fold"/>
</dbReference>
<evidence type="ECO:0000313" key="3">
    <source>
        <dbReference type="Proteomes" id="UP000238392"/>
    </source>
</evidence>
<dbReference type="GO" id="GO:0003824">
    <property type="term" value="F:catalytic activity"/>
    <property type="evidence" value="ECO:0007669"/>
    <property type="project" value="InterPro"/>
</dbReference>
<protein>
    <submittedName>
        <fullName evidence="2">Pimeloyl-[acyl-carrier protein] methyl ester esterase</fullName>
    </submittedName>
</protein>
<dbReference type="PANTHER" id="PTHR43798">
    <property type="entry name" value="MONOACYLGLYCEROL LIPASE"/>
    <property type="match status" value="1"/>
</dbReference>
<feature type="domain" description="AB hydrolase-1" evidence="1">
    <location>
        <begin position="14"/>
        <end position="249"/>
    </location>
</feature>
<dbReference type="Gene3D" id="3.40.50.1820">
    <property type="entry name" value="alpha/beta hydrolase"/>
    <property type="match status" value="1"/>
</dbReference>
<name>A0A2T0WI56_9RHOB</name>
<dbReference type="PRINTS" id="PR00111">
    <property type="entry name" value="ABHYDROLASE"/>
</dbReference>
<dbReference type="PRINTS" id="PR00412">
    <property type="entry name" value="EPOXHYDRLASE"/>
</dbReference>
<evidence type="ECO:0000259" key="1">
    <source>
        <dbReference type="Pfam" id="PF12697"/>
    </source>
</evidence>
<proteinExistence type="predicted"/>
<gene>
    <name evidence="2" type="ORF">CLV74_11240</name>
</gene>
<dbReference type="Pfam" id="PF12697">
    <property type="entry name" value="Abhydrolase_6"/>
    <property type="match status" value="1"/>
</dbReference>
<dbReference type="OrthoDB" id="9779853at2"/>
<reference evidence="2 3" key="1">
    <citation type="submission" date="2018-03" db="EMBL/GenBank/DDBJ databases">
        <title>Genomic Encyclopedia of Archaeal and Bacterial Type Strains, Phase II (KMG-II): from individual species to whole genera.</title>
        <authorList>
            <person name="Goeker M."/>
        </authorList>
    </citation>
    <scope>NUCLEOTIDE SEQUENCE [LARGE SCALE GENOMIC DNA]</scope>
    <source>
        <strain evidence="2 3">DSM 100212</strain>
    </source>
</reference>
<dbReference type="InterPro" id="IPR050266">
    <property type="entry name" value="AB_hydrolase_sf"/>
</dbReference>
<dbReference type="InterPro" id="IPR000639">
    <property type="entry name" value="Epox_hydrolase-like"/>
</dbReference>
<dbReference type="Proteomes" id="UP000238392">
    <property type="component" value="Unassembled WGS sequence"/>
</dbReference>
<dbReference type="SUPFAM" id="SSF53474">
    <property type="entry name" value="alpha/beta-Hydrolases"/>
    <property type="match status" value="1"/>
</dbReference>
<dbReference type="RefSeq" id="WP_106266610.1">
    <property type="nucleotide sequence ID" value="NZ_PVTQ01000012.1"/>
</dbReference>
<comment type="caution">
    <text evidence="2">The sequence shown here is derived from an EMBL/GenBank/DDBJ whole genome shotgun (WGS) entry which is preliminary data.</text>
</comment>
<organism evidence="2 3">
    <name type="scientific">Donghicola tyrosinivorans</name>
    <dbReference type="NCBI Taxonomy" id="1652492"/>
    <lineage>
        <taxon>Bacteria</taxon>
        <taxon>Pseudomonadati</taxon>
        <taxon>Pseudomonadota</taxon>
        <taxon>Alphaproteobacteria</taxon>
        <taxon>Rhodobacterales</taxon>
        <taxon>Roseobacteraceae</taxon>
        <taxon>Donghicola</taxon>
    </lineage>
</organism>
<sequence length="263" mass="29156">MKPFCVDAGEGPPLVLLHGWTMDSRIFEDQINRLSPSFRCLVPDLPGHGRSALIEPTLDSAAMALQQVLDRVPDQKATLVGWSMGAMVAWRYIELFGQSRLAALATVDMSPKLANGPRWRYGLKRSTRRAGLQPQPLAWSDRAEAIARGMFCSGGDATPRLKEAAKKMVLSQDQRAMRVMWASMMKADERSVIGKITLPWLICYGTHSRVYPSALRTWLLGRAPQARALGFDQSGHSPHLEEPLVFAQAITRFAEESALQSPD</sequence>
<dbReference type="EMBL" id="PVTQ01000012">
    <property type="protein sequence ID" value="PRY86401.1"/>
    <property type="molecule type" value="Genomic_DNA"/>
</dbReference>
<evidence type="ECO:0000313" key="2">
    <source>
        <dbReference type="EMBL" id="PRY86401.1"/>
    </source>
</evidence>
<keyword evidence="3" id="KW-1185">Reference proteome</keyword>
<dbReference type="AlphaFoldDB" id="A0A2T0WI56"/>
<dbReference type="InterPro" id="IPR000073">
    <property type="entry name" value="AB_hydrolase_1"/>
</dbReference>